<dbReference type="GO" id="GO:0006574">
    <property type="term" value="P:L-valine catabolic process"/>
    <property type="evidence" value="ECO:0007669"/>
    <property type="project" value="TreeGrafter"/>
</dbReference>
<dbReference type="InterPro" id="IPR032259">
    <property type="entry name" value="HIBYL-CoA-H"/>
</dbReference>
<dbReference type="Proteomes" id="UP000603453">
    <property type="component" value="Unassembled WGS sequence"/>
</dbReference>
<dbReference type="CDD" id="cd06558">
    <property type="entry name" value="crotonase-like"/>
    <property type="match status" value="1"/>
</dbReference>
<comment type="catalytic activity">
    <reaction evidence="1">
        <text>3-hydroxy-2-methylpropanoyl-CoA + H2O = 3-hydroxy-2-methylpropanoate + CoA + H(+)</text>
        <dbReference type="Rhea" id="RHEA:20888"/>
        <dbReference type="ChEBI" id="CHEBI:11805"/>
        <dbReference type="ChEBI" id="CHEBI:15377"/>
        <dbReference type="ChEBI" id="CHEBI:15378"/>
        <dbReference type="ChEBI" id="CHEBI:57287"/>
        <dbReference type="ChEBI" id="CHEBI:57340"/>
        <dbReference type="EC" id="3.1.2.4"/>
    </reaction>
</comment>
<dbReference type="Gene3D" id="3.90.226.10">
    <property type="entry name" value="2-enoyl-CoA Hydratase, Chain A, domain 1"/>
    <property type="match status" value="1"/>
</dbReference>
<gene>
    <name evidence="5" type="ORF">INT47_005243</name>
</gene>
<name>A0A8H7R4T4_9FUNG</name>
<keyword evidence="6" id="KW-1185">Reference proteome</keyword>
<evidence type="ECO:0000256" key="3">
    <source>
        <dbReference type="ARBA" id="ARBA00022801"/>
    </source>
</evidence>
<organism evidence="5 6">
    <name type="scientific">Mucor saturninus</name>
    <dbReference type="NCBI Taxonomy" id="64648"/>
    <lineage>
        <taxon>Eukaryota</taxon>
        <taxon>Fungi</taxon>
        <taxon>Fungi incertae sedis</taxon>
        <taxon>Mucoromycota</taxon>
        <taxon>Mucoromycotina</taxon>
        <taxon>Mucoromycetes</taxon>
        <taxon>Mucorales</taxon>
        <taxon>Mucorineae</taxon>
        <taxon>Mucoraceae</taxon>
        <taxon>Mucor</taxon>
    </lineage>
</organism>
<dbReference type="Pfam" id="PF16113">
    <property type="entry name" value="ECH_2"/>
    <property type="match status" value="1"/>
</dbReference>
<reference evidence="5" key="1">
    <citation type="submission" date="2020-12" db="EMBL/GenBank/DDBJ databases">
        <title>Metabolic potential, ecology and presence of endohyphal bacteria is reflected in genomic diversity of Mucoromycotina.</title>
        <authorList>
            <person name="Muszewska A."/>
            <person name="Okrasinska A."/>
            <person name="Steczkiewicz K."/>
            <person name="Drgas O."/>
            <person name="Orlowska M."/>
            <person name="Perlinska-Lenart U."/>
            <person name="Aleksandrzak-Piekarczyk T."/>
            <person name="Szatraj K."/>
            <person name="Zielenkiewicz U."/>
            <person name="Pilsyk S."/>
            <person name="Malc E."/>
            <person name="Mieczkowski P."/>
            <person name="Kruszewska J.S."/>
            <person name="Biernat P."/>
            <person name="Pawlowska J."/>
        </authorList>
    </citation>
    <scope>NUCLEOTIDE SEQUENCE</scope>
    <source>
        <strain evidence="5">WA0000017839</strain>
    </source>
</reference>
<sequence length="446" mass="50232">MCDKILTKGETETKVVLIKKYKYTRHLVLNKPRDLNCIWIKNVSILYPYLKVWEKSTEAKLITISGGGSKRKIFSAGGDIKSIAGLLAKEESSATDEVINNLGKFYELLQFIGTMKTPIIAVMDGIIMGAGSGLIGQLPFKIATENTVYAMPETAIGSFTDSSTTFTLSRFDGNLGLYLGLTGSRVYAEDVVFCGLASHFVHSSNLDAMNAKLAELSHPTLDLINNIIQEFSVKADHVPSKYSLFGEKLNIIDRCFNFNTVEEIVQSLIKDGSKFALGCVKSILRGSPTSLKVMMESLRRAENLSYNECIRMEFRLWQRMPYTHDLKEGMVGHVNGKRVCTWIPAKLEDIDVEDDIRVNLFDALETHQLNFATETDFYVNPHGRYSLPLQTEIDDVISRYSFQNSEDIIAWFEVSRPGKFGVRQKVEDYLKRQKGETVFEKAIAKF</sequence>
<proteinExistence type="predicted"/>
<evidence type="ECO:0000259" key="4">
    <source>
        <dbReference type="Pfam" id="PF16113"/>
    </source>
</evidence>
<feature type="domain" description="Enoyl-CoA hydratase/isomerase" evidence="4">
    <location>
        <begin position="25"/>
        <end position="353"/>
    </location>
</feature>
<keyword evidence="3" id="KW-0378">Hydrolase</keyword>
<dbReference type="EMBL" id="JAEPRD010000044">
    <property type="protein sequence ID" value="KAG2204452.1"/>
    <property type="molecule type" value="Genomic_DNA"/>
</dbReference>
<dbReference type="OrthoDB" id="1737613at2759"/>
<accession>A0A8H7R4T4</accession>
<dbReference type="InterPro" id="IPR029045">
    <property type="entry name" value="ClpP/crotonase-like_dom_sf"/>
</dbReference>
<comment type="caution">
    <text evidence="5">The sequence shown here is derived from an EMBL/GenBank/DDBJ whole genome shotgun (WGS) entry which is preliminary data.</text>
</comment>
<evidence type="ECO:0000256" key="2">
    <source>
        <dbReference type="ARBA" id="ARBA00011915"/>
    </source>
</evidence>
<dbReference type="GO" id="GO:0003860">
    <property type="term" value="F:3-hydroxyisobutyryl-CoA hydrolase activity"/>
    <property type="evidence" value="ECO:0007669"/>
    <property type="project" value="UniProtKB-EC"/>
</dbReference>
<dbReference type="PANTHER" id="PTHR43176:SF3">
    <property type="entry name" value="3-HYDROXYISOBUTYRYL-COA HYDROLASE, MITOCHONDRIAL"/>
    <property type="match status" value="1"/>
</dbReference>
<dbReference type="InterPro" id="IPR045004">
    <property type="entry name" value="ECH_dom"/>
</dbReference>
<dbReference type="SUPFAM" id="SSF52096">
    <property type="entry name" value="ClpP/crotonase"/>
    <property type="match status" value="1"/>
</dbReference>
<dbReference type="AlphaFoldDB" id="A0A8H7R4T4"/>
<dbReference type="EC" id="3.1.2.4" evidence="2"/>
<dbReference type="PANTHER" id="PTHR43176">
    <property type="entry name" value="3-HYDROXYISOBUTYRYL-COA HYDROLASE-RELATED"/>
    <property type="match status" value="1"/>
</dbReference>
<evidence type="ECO:0000313" key="5">
    <source>
        <dbReference type="EMBL" id="KAG2204452.1"/>
    </source>
</evidence>
<protein>
    <recommendedName>
        <fullName evidence="2">3-hydroxyisobutyryl-CoA hydrolase</fullName>
        <ecNumber evidence="2">3.1.2.4</ecNumber>
    </recommendedName>
</protein>
<evidence type="ECO:0000313" key="6">
    <source>
        <dbReference type="Proteomes" id="UP000603453"/>
    </source>
</evidence>
<evidence type="ECO:0000256" key="1">
    <source>
        <dbReference type="ARBA" id="ARBA00001709"/>
    </source>
</evidence>